<dbReference type="GO" id="GO:0007076">
    <property type="term" value="P:mitotic chromosome condensation"/>
    <property type="evidence" value="ECO:0007669"/>
    <property type="project" value="InterPro"/>
</dbReference>
<dbReference type="GO" id="GO:0005737">
    <property type="term" value="C:cytoplasm"/>
    <property type="evidence" value="ECO:0007669"/>
    <property type="project" value="UniProtKB-SubCell"/>
</dbReference>
<dbReference type="GO" id="GO:0051301">
    <property type="term" value="P:cell division"/>
    <property type="evidence" value="ECO:0007669"/>
    <property type="project" value="UniProtKB-KW"/>
</dbReference>
<evidence type="ECO:0000256" key="7">
    <source>
        <dbReference type="ARBA" id="ARBA00022618"/>
    </source>
</evidence>
<keyword evidence="8" id="KW-0498">Mitosis</keyword>
<gene>
    <name evidence="12" type="primary">CAPH</name>
    <name evidence="12" type="ORF">AK812_SmicGene11460</name>
</gene>
<evidence type="ECO:0000256" key="1">
    <source>
        <dbReference type="ARBA" id="ARBA00004286"/>
    </source>
</evidence>
<feature type="compositionally biased region" description="Basic and acidic residues" evidence="11">
    <location>
        <begin position="279"/>
        <end position="294"/>
    </location>
</feature>
<evidence type="ECO:0000256" key="11">
    <source>
        <dbReference type="SAM" id="MobiDB-lite"/>
    </source>
</evidence>
<sequence length="593" mass="64284">MVDYRRLSLGSQRRHFQFYWSHSFHEDRFTFYADLIPEMLFYCSQKKTLLFDMSLIFNGDVKVAKAKAAAESLFRKDGRSFPADSVGLGEPASAAAKIEQSRLCPELDSFRRQLWGESSFTMPKALEELLGVAVLAGPGTSEALAACSQPPPANAFEPEAAEMPDFGPPDEDVCSAVESSTAPSSESRKAPTGHANVGGESLVPLGDMQASQVLAAPGGSTSKADVVAFDELFQKFCGAGGSNQFAYFEECWSKPGRGKGGKASSALADAHEGTLAAVPEKEGREAKERQPKRPLFDLANLDKPPKPIETEPVAKHQLNERATQWQLRKDVPPYMIDRITMPSWQTWSKVDFACLGLRPHLMLKLVKKPPPSGEGPHGFSDLFSTVVVENTEAFPWLASSKPRRADDGEEGFTADAAAEDAADDFDGSGLPAHLDVDPQELFLGPNDKVLPGGDGDNLGDVGMEDVAGSFMDGGLDFELAEKPTSAESIDIAYSRNSKFVDVKLVKKHLWGCLEKDICGLKKGKTDAERLANDSFQDLISRTVSAMPRDECENLSAAVCFICALHLCNEKNLELKTDPSKPLGDFAIVAPPAE</sequence>
<evidence type="ECO:0000256" key="5">
    <source>
        <dbReference type="ARBA" id="ARBA00022454"/>
    </source>
</evidence>
<reference evidence="12 13" key="1">
    <citation type="submission" date="2016-02" db="EMBL/GenBank/DDBJ databases">
        <title>Genome analysis of coral dinoflagellate symbionts highlights evolutionary adaptations to a symbiotic lifestyle.</title>
        <authorList>
            <person name="Aranda M."/>
            <person name="Li Y."/>
            <person name="Liew Y.J."/>
            <person name="Baumgarten S."/>
            <person name="Simakov O."/>
            <person name="Wilson M."/>
            <person name="Piel J."/>
            <person name="Ashoor H."/>
            <person name="Bougouffa S."/>
            <person name="Bajic V.B."/>
            <person name="Ryu T."/>
            <person name="Ravasi T."/>
            <person name="Bayer T."/>
            <person name="Micklem G."/>
            <person name="Kim H."/>
            <person name="Bhak J."/>
            <person name="Lajeunesse T.C."/>
            <person name="Voolstra C.R."/>
        </authorList>
    </citation>
    <scope>NUCLEOTIDE SEQUENCE [LARGE SCALE GENOMIC DNA]</scope>
    <source>
        <strain evidence="12 13">CCMP2467</strain>
    </source>
</reference>
<keyword evidence="9" id="KW-0226">DNA condensation</keyword>
<comment type="subcellular location">
    <subcellularLocation>
        <location evidence="1">Chromosome</location>
    </subcellularLocation>
    <subcellularLocation>
        <location evidence="2">Cytoplasm</location>
    </subcellularLocation>
</comment>
<dbReference type="PANTHER" id="PTHR13108">
    <property type="entry name" value="CONDENSIN COMPLEX SUBUNIT 2"/>
    <property type="match status" value="1"/>
</dbReference>
<dbReference type="GO" id="GO:0000796">
    <property type="term" value="C:condensin complex"/>
    <property type="evidence" value="ECO:0007669"/>
    <property type="project" value="InterPro"/>
</dbReference>
<keyword evidence="5" id="KW-0158">Chromosome</keyword>
<dbReference type="EMBL" id="LSRX01000187">
    <property type="protein sequence ID" value="OLQ05374.1"/>
    <property type="molecule type" value="Genomic_DNA"/>
</dbReference>
<keyword evidence="6" id="KW-0963">Cytoplasm</keyword>
<proteinExistence type="inferred from homology"/>
<feature type="region of interest" description="Disordered" evidence="11">
    <location>
        <begin position="147"/>
        <end position="202"/>
    </location>
</feature>
<dbReference type="GO" id="GO:0003682">
    <property type="term" value="F:chromatin binding"/>
    <property type="evidence" value="ECO:0007669"/>
    <property type="project" value="TreeGrafter"/>
</dbReference>
<evidence type="ECO:0000256" key="9">
    <source>
        <dbReference type="ARBA" id="ARBA00023067"/>
    </source>
</evidence>
<dbReference type="AlphaFoldDB" id="A0A1Q9ED64"/>
<comment type="caution">
    <text evidence="12">The sequence shown here is derived from an EMBL/GenBank/DDBJ whole genome shotgun (WGS) entry which is preliminary data.</text>
</comment>
<dbReference type="Proteomes" id="UP000186817">
    <property type="component" value="Unassembled WGS sequence"/>
</dbReference>
<evidence type="ECO:0000256" key="6">
    <source>
        <dbReference type="ARBA" id="ARBA00022490"/>
    </source>
</evidence>
<name>A0A1Q9ED64_SYMMI</name>
<dbReference type="Pfam" id="PF05786">
    <property type="entry name" value="Cnd2"/>
    <property type="match status" value="1"/>
</dbReference>
<keyword evidence="13" id="KW-1185">Reference proteome</keyword>
<evidence type="ECO:0000256" key="4">
    <source>
        <dbReference type="ARBA" id="ARBA00016065"/>
    </source>
</evidence>
<accession>A0A1Q9ED64</accession>
<feature type="region of interest" description="Disordered" evidence="11">
    <location>
        <begin position="274"/>
        <end position="294"/>
    </location>
</feature>
<organism evidence="12 13">
    <name type="scientific">Symbiodinium microadriaticum</name>
    <name type="common">Dinoflagellate</name>
    <name type="synonym">Zooxanthella microadriatica</name>
    <dbReference type="NCBI Taxonomy" id="2951"/>
    <lineage>
        <taxon>Eukaryota</taxon>
        <taxon>Sar</taxon>
        <taxon>Alveolata</taxon>
        <taxon>Dinophyceae</taxon>
        <taxon>Suessiales</taxon>
        <taxon>Symbiodiniaceae</taxon>
        <taxon>Symbiodinium</taxon>
    </lineage>
</organism>
<protein>
    <recommendedName>
        <fullName evidence="4">Condensin complex subunit 2</fullName>
    </recommendedName>
</protein>
<dbReference type="OrthoDB" id="362021at2759"/>
<evidence type="ECO:0000256" key="2">
    <source>
        <dbReference type="ARBA" id="ARBA00004496"/>
    </source>
</evidence>
<keyword evidence="7" id="KW-0132">Cell division</keyword>
<dbReference type="PANTHER" id="PTHR13108:SF9">
    <property type="entry name" value="CONDENSIN COMPLEX SUBUNIT 2"/>
    <property type="match status" value="1"/>
</dbReference>
<evidence type="ECO:0000256" key="8">
    <source>
        <dbReference type="ARBA" id="ARBA00022776"/>
    </source>
</evidence>
<evidence type="ECO:0000313" key="12">
    <source>
        <dbReference type="EMBL" id="OLQ05374.1"/>
    </source>
</evidence>
<keyword evidence="10" id="KW-0131">Cell cycle</keyword>
<evidence type="ECO:0000256" key="10">
    <source>
        <dbReference type="ARBA" id="ARBA00023306"/>
    </source>
</evidence>
<comment type="similarity">
    <text evidence="3">Belongs to the CND2 (condensin subunit 2) family.</text>
</comment>
<evidence type="ECO:0000313" key="13">
    <source>
        <dbReference type="Proteomes" id="UP000186817"/>
    </source>
</evidence>
<dbReference type="InterPro" id="IPR022816">
    <property type="entry name" value="Condensin_barren_su2"/>
</dbReference>
<evidence type="ECO:0000256" key="3">
    <source>
        <dbReference type="ARBA" id="ARBA00009471"/>
    </source>
</evidence>